<dbReference type="PROSITE" id="PS00409">
    <property type="entry name" value="PROKAR_NTER_METHYL"/>
    <property type="match status" value="1"/>
</dbReference>
<keyword evidence="1" id="KW-1133">Transmembrane helix</keyword>
<dbReference type="EMBL" id="CP157390">
    <property type="protein sequence ID" value="XBM48776.1"/>
    <property type="molecule type" value="Genomic_DNA"/>
</dbReference>
<feature type="transmembrane region" description="Helical" evidence="1">
    <location>
        <begin position="20"/>
        <end position="41"/>
    </location>
</feature>
<dbReference type="Pfam" id="PF07963">
    <property type="entry name" value="N_methyl"/>
    <property type="match status" value="1"/>
</dbReference>
<protein>
    <submittedName>
        <fullName evidence="2">Prepilin-type N-terminal cleavage/methylation domain-containing protein</fullName>
    </submittedName>
</protein>
<name>A0AAU7GCW9_9MICO</name>
<dbReference type="AlphaFoldDB" id="A0AAU7GCW9"/>
<proteinExistence type="predicted"/>
<gene>
    <name evidence="2" type="ORF">AAME72_02705</name>
</gene>
<organism evidence="2">
    <name type="scientific">Leifsonia sp. NPDC080035</name>
    <dbReference type="NCBI Taxonomy" id="3143936"/>
    <lineage>
        <taxon>Bacteria</taxon>
        <taxon>Bacillati</taxon>
        <taxon>Actinomycetota</taxon>
        <taxon>Actinomycetes</taxon>
        <taxon>Micrococcales</taxon>
        <taxon>Microbacteriaceae</taxon>
        <taxon>Leifsonia</taxon>
    </lineage>
</organism>
<keyword evidence="1" id="KW-0812">Transmembrane</keyword>
<reference evidence="2" key="1">
    <citation type="submission" date="2024-05" db="EMBL/GenBank/DDBJ databases">
        <title>The Natural Products Discovery Center: Release of the First 8490 Sequenced Strains for Exploring Actinobacteria Biosynthetic Diversity.</title>
        <authorList>
            <person name="Kalkreuter E."/>
            <person name="Kautsar S.A."/>
            <person name="Yang D."/>
            <person name="Bader C.D."/>
            <person name="Teijaro C.N."/>
            <person name="Fluegel L."/>
            <person name="Davis C.M."/>
            <person name="Simpson J.R."/>
            <person name="Lauterbach L."/>
            <person name="Steele A.D."/>
            <person name="Gui C."/>
            <person name="Meng S."/>
            <person name="Li G."/>
            <person name="Viehrig K."/>
            <person name="Ye F."/>
            <person name="Su P."/>
            <person name="Kiefer A.F."/>
            <person name="Nichols A."/>
            <person name="Cepeda A.J."/>
            <person name="Yan W."/>
            <person name="Fan B."/>
            <person name="Jiang Y."/>
            <person name="Adhikari A."/>
            <person name="Zheng C.-J."/>
            <person name="Schuster L."/>
            <person name="Cowan T.M."/>
            <person name="Smanski M.J."/>
            <person name="Chevrette M.G."/>
            <person name="de Carvalho L.P.S."/>
            <person name="Shen B."/>
        </authorList>
    </citation>
    <scope>NUCLEOTIDE SEQUENCE</scope>
    <source>
        <strain evidence="2">NPDC080035</strain>
    </source>
</reference>
<dbReference type="InterPro" id="IPR012902">
    <property type="entry name" value="N_methyl_site"/>
</dbReference>
<sequence length="244" mass="26304">MTPARLHHRLRRDESGISLVEWIVAMFVFGIVITLIANLYVSTTRAMDNAQNTNQNTRSASNAMNEVARMLRAGTDNPIQATGFGTPPPNDPAFVYARNESVLFYAFVNLTGTAQQPIQVRLRIDATTRKLYEDIWPATNIGNGYWSFPAESTTPQKTRILADAIAPQTGTAPWTFTYLDASNNPITTSAGAAGGVANVKTTLATIAAVQVSLTILTKLGVTAHSVTLQNSVGLPNLGQNRVIS</sequence>
<accession>A0AAU7GCW9</accession>
<evidence type="ECO:0000313" key="2">
    <source>
        <dbReference type="EMBL" id="XBM48776.1"/>
    </source>
</evidence>
<keyword evidence="1" id="KW-0472">Membrane</keyword>
<dbReference type="RefSeq" id="WP_348788698.1">
    <property type="nucleotide sequence ID" value="NZ_CP157390.1"/>
</dbReference>
<evidence type="ECO:0000256" key="1">
    <source>
        <dbReference type="SAM" id="Phobius"/>
    </source>
</evidence>